<proteinExistence type="predicted"/>
<dbReference type="OrthoDB" id="1751327at2759"/>
<protein>
    <submittedName>
        <fullName evidence="1">Uncharacterized protein</fullName>
    </submittedName>
</protein>
<keyword evidence="2" id="KW-1185">Reference proteome</keyword>
<comment type="caution">
    <text evidence="1">The sequence shown here is derived from an EMBL/GenBank/DDBJ whole genome shotgun (WGS) entry which is preliminary data.</text>
</comment>
<organism evidence="1 2">
    <name type="scientific">Actinidia rufa</name>
    <dbReference type="NCBI Taxonomy" id="165716"/>
    <lineage>
        <taxon>Eukaryota</taxon>
        <taxon>Viridiplantae</taxon>
        <taxon>Streptophyta</taxon>
        <taxon>Embryophyta</taxon>
        <taxon>Tracheophyta</taxon>
        <taxon>Spermatophyta</taxon>
        <taxon>Magnoliopsida</taxon>
        <taxon>eudicotyledons</taxon>
        <taxon>Gunneridae</taxon>
        <taxon>Pentapetalae</taxon>
        <taxon>asterids</taxon>
        <taxon>Ericales</taxon>
        <taxon>Actinidiaceae</taxon>
        <taxon>Actinidia</taxon>
    </lineage>
</organism>
<dbReference type="AlphaFoldDB" id="A0A7J0EWU7"/>
<evidence type="ECO:0000313" key="2">
    <source>
        <dbReference type="Proteomes" id="UP000585474"/>
    </source>
</evidence>
<dbReference type="Pfam" id="PF08284">
    <property type="entry name" value="RVP_2"/>
    <property type="match status" value="1"/>
</dbReference>
<sequence length="251" mass="27989">MAFQMSLHRFMQVGPGGQAVGHHAPMIRIGRVAGRDKVMLSRLEEAGAIEDVKPPRRDRGRRGATELEDRVDRIERILEGLVQVIHDGHNNNNQDDAPQQPAMLVPKAGAMPHTTIKKCIGVSVAWELEHVMGMVEKDTRLKVAQRGIKYKELEHRHQPPIERRNNQLRQGRAFALVLGNTPATNSVVSGILPICDQLAHVLMDSGTLPSGDSMLCNRVYNSGEIHVNDVPMYVDLILLEMHGFDVILEMD</sequence>
<dbReference type="EMBL" id="BJWL01000007">
    <property type="protein sequence ID" value="GFY90868.1"/>
    <property type="molecule type" value="Genomic_DNA"/>
</dbReference>
<reference evidence="1 2" key="1">
    <citation type="submission" date="2019-07" db="EMBL/GenBank/DDBJ databases">
        <title>De Novo Assembly of kiwifruit Actinidia rufa.</title>
        <authorList>
            <person name="Sugita-Konishi S."/>
            <person name="Sato K."/>
            <person name="Mori E."/>
            <person name="Abe Y."/>
            <person name="Kisaki G."/>
            <person name="Hamano K."/>
            <person name="Suezawa K."/>
            <person name="Otani M."/>
            <person name="Fukuda T."/>
            <person name="Manabe T."/>
            <person name="Gomi K."/>
            <person name="Tabuchi M."/>
            <person name="Akimitsu K."/>
            <person name="Kataoka I."/>
        </authorList>
    </citation>
    <scope>NUCLEOTIDE SEQUENCE [LARGE SCALE GENOMIC DNA]</scope>
    <source>
        <strain evidence="2">cv. Fuchu</strain>
    </source>
</reference>
<name>A0A7J0EWU7_9ERIC</name>
<accession>A0A7J0EWU7</accession>
<evidence type="ECO:0000313" key="1">
    <source>
        <dbReference type="EMBL" id="GFY90868.1"/>
    </source>
</evidence>
<gene>
    <name evidence="1" type="ORF">Acr_07g0010640</name>
</gene>
<dbReference type="Proteomes" id="UP000585474">
    <property type="component" value="Unassembled WGS sequence"/>
</dbReference>